<dbReference type="InterPro" id="IPR022398">
    <property type="entry name" value="Peptidase_S8_His-AS"/>
</dbReference>
<dbReference type="PROSITE" id="PS51892">
    <property type="entry name" value="SUBTILASE"/>
    <property type="match status" value="1"/>
</dbReference>
<evidence type="ECO:0000259" key="10">
    <source>
        <dbReference type="Pfam" id="PF06280"/>
    </source>
</evidence>
<dbReference type="STRING" id="1072389.K1WJQ4"/>
<evidence type="ECO:0000313" key="12">
    <source>
        <dbReference type="Proteomes" id="UP000006753"/>
    </source>
</evidence>
<keyword evidence="3" id="KW-0732">Signal</keyword>
<dbReference type="PRINTS" id="PR00723">
    <property type="entry name" value="SUBTILISIN"/>
</dbReference>
<dbReference type="InterPro" id="IPR023827">
    <property type="entry name" value="Peptidase_S8_Asp-AS"/>
</dbReference>
<evidence type="ECO:0000256" key="6">
    <source>
        <dbReference type="PIRSR" id="PIRSR615500-1"/>
    </source>
</evidence>
<evidence type="ECO:0000259" key="9">
    <source>
        <dbReference type="Pfam" id="PF00082"/>
    </source>
</evidence>
<dbReference type="GeneID" id="18765258"/>
<sequence>MLNVFSHSSHASLNTVKSMLLRVGIVAFFGAFRTACISVEEGGLRDTIIPNAYVIQLDQSVPSPLTARSVNYQHEQFHKRAATAAIEYAVRHEFTNPDVFFGLSITLGQRSTEDENVQALWELPGVISIEPIYFVPRPEDPVSNSTLKTEPTPSSGDLSMPRVVAGKGSGLLSALEMTGVDKLHELGIKGKGIKIGIIDTGIDYRHPALGGGFGPGFKVEGGYSFIDDEGVVASSPDPLATCLLGGHGTHVAGIVGMIPLNDTGFDIVGVAPEASIYAYRVFGCNGNSSSDLVLAAMGKALEDGVDVLSMSFGGGMSSWLSEDIYQSVVTNLKNAGISVIAASGNYGSHGMYSQSYPAGSTGAISVGSVANSRFPLVYSAVDNNNQTIPYASTWPLESEQGKSIYIVSPGCDADAWALAFETVDLNSTIMAFESGPSCKISSAETHWTTYPESVITFIQPSTNPHRVDYSAPIAGTYGDTVVVNINATYYTLLNATYASVGGYPNYRLRFVSKTFDSPAQHAAGFMNSFSGWGPNWLTYELKPQLSAPGGNILATWPLGRNSGYGITSGTSMAAPFASAAYALVKSQFPTYTIDQIRELLQTTSSPRKWINDTAILSSTAHQGSGMIDPYRAIFSETELSPGEITIGDDEKHQNWGRANITIKNRSSRSKTYSLSHIGAGYTNFVRLDGEEQQLANYGTVDFEASEVTLASGESSTIRFTVKPPSNVVERQLPVFGGFIQATSDGESHTVPYVGAPYSVYNAAYIDTQNQGDLPLPRVWSQEGDVVVVNNGTFEYAESGPPYPTISAATLQFSRSLRVDVLPAATSIVPSRYGFEQSGLRDQTYIPSRVTPNSTIFGFPSFGSITNRTGGLCPSSIETLWMGTSVRSDNDVLFATGPGDYRFLLSVLRWGGVEGDQEAYDTWLGPVVRIVA</sequence>
<dbReference type="Pfam" id="PF00082">
    <property type="entry name" value="Peptidase_S8"/>
    <property type="match status" value="1"/>
</dbReference>
<dbReference type="InterPro" id="IPR050131">
    <property type="entry name" value="Peptidase_S8_subtilisin-like"/>
</dbReference>
<keyword evidence="4 7" id="KW-0378">Hydrolase</keyword>
<dbReference type="KEGG" id="mbe:MBM_09323"/>
<evidence type="ECO:0000256" key="1">
    <source>
        <dbReference type="ARBA" id="ARBA00011073"/>
    </source>
</evidence>
<dbReference type="HOGENOM" id="CLU_003559_1_0_1"/>
<feature type="domain" description="C5a peptidase/Subtilisin-like protease SBT2-like Fn3-like" evidence="10">
    <location>
        <begin position="658"/>
        <end position="753"/>
    </location>
</feature>
<comment type="similarity">
    <text evidence="1 7 8">Belongs to the peptidase S8 family.</text>
</comment>
<dbReference type="GO" id="GO:0006508">
    <property type="term" value="P:proteolysis"/>
    <property type="evidence" value="ECO:0007669"/>
    <property type="project" value="UniProtKB-KW"/>
</dbReference>
<keyword evidence="12" id="KW-1185">Reference proteome</keyword>
<dbReference type="SUPFAM" id="SSF52743">
    <property type="entry name" value="Subtilisin-like"/>
    <property type="match status" value="1"/>
</dbReference>
<proteinExistence type="inferred from homology"/>
<dbReference type="OMA" id="GDYRWFF"/>
<dbReference type="PROSITE" id="PS00136">
    <property type="entry name" value="SUBTILASE_ASP"/>
    <property type="match status" value="1"/>
</dbReference>
<dbReference type="InterPro" id="IPR010435">
    <property type="entry name" value="C5a/SBT2-like_Fn3"/>
</dbReference>
<evidence type="ECO:0000256" key="5">
    <source>
        <dbReference type="ARBA" id="ARBA00022825"/>
    </source>
</evidence>
<dbReference type="PROSITE" id="PS00137">
    <property type="entry name" value="SUBTILASE_HIS"/>
    <property type="match status" value="1"/>
</dbReference>
<gene>
    <name evidence="11" type="ORF">MBM_09323</name>
</gene>
<dbReference type="InterPro" id="IPR015500">
    <property type="entry name" value="Peptidase_S8_subtilisin-rel"/>
</dbReference>
<dbReference type="PANTHER" id="PTHR43806">
    <property type="entry name" value="PEPTIDASE S8"/>
    <property type="match status" value="1"/>
</dbReference>
<dbReference type="Gene3D" id="3.40.50.200">
    <property type="entry name" value="Peptidase S8/S53 domain"/>
    <property type="match status" value="2"/>
</dbReference>
<keyword evidence="2 7" id="KW-0645">Protease</keyword>
<evidence type="ECO:0000256" key="8">
    <source>
        <dbReference type="RuleBase" id="RU003355"/>
    </source>
</evidence>
<dbReference type="PANTHER" id="PTHR43806:SF66">
    <property type="entry name" value="SERIN ENDOPEPTIDASE"/>
    <property type="match status" value="1"/>
</dbReference>
<evidence type="ECO:0000256" key="3">
    <source>
        <dbReference type="ARBA" id="ARBA00022729"/>
    </source>
</evidence>
<protein>
    <submittedName>
        <fullName evidence="11">Subtilisin-like protease</fullName>
    </submittedName>
</protein>
<feature type="active site" description="Charge relay system" evidence="6 7">
    <location>
        <position position="247"/>
    </location>
</feature>
<dbReference type="Proteomes" id="UP000006753">
    <property type="component" value="Unassembled WGS sequence"/>
</dbReference>
<dbReference type="AlphaFoldDB" id="K1WJQ4"/>
<feature type="domain" description="Peptidase S8/S53" evidence="9">
    <location>
        <begin position="190"/>
        <end position="611"/>
    </location>
</feature>
<dbReference type="RefSeq" id="XP_007297212.1">
    <property type="nucleotide sequence ID" value="XM_007297150.1"/>
</dbReference>
<keyword evidence="5 7" id="KW-0720">Serine protease</keyword>
<name>K1WJQ4_MARBU</name>
<reference evidence="11 12" key="1">
    <citation type="journal article" date="2012" name="BMC Genomics">
        <title>Sequencing the genome of Marssonina brunnea reveals fungus-poplar co-evolution.</title>
        <authorList>
            <person name="Zhu S."/>
            <person name="Cao Y.-Z."/>
            <person name="Jiang C."/>
            <person name="Tan B.-Y."/>
            <person name="Wang Z."/>
            <person name="Feng S."/>
            <person name="Zhang L."/>
            <person name="Su X.-H."/>
            <person name="Brejova B."/>
            <person name="Vinar T."/>
            <person name="Xu M."/>
            <person name="Wang M.-X."/>
            <person name="Zhang S.-G."/>
            <person name="Huang M.-R."/>
            <person name="Wu R."/>
            <person name="Zhou Y."/>
        </authorList>
    </citation>
    <scope>NUCLEOTIDE SEQUENCE [LARGE SCALE GENOMIC DNA]</scope>
    <source>
        <strain evidence="11 12">MB_m1</strain>
    </source>
</reference>
<feature type="active site" description="Charge relay system" evidence="6 7">
    <location>
        <position position="199"/>
    </location>
</feature>
<dbReference type="InParanoid" id="K1WJQ4"/>
<dbReference type="EMBL" id="JH921457">
    <property type="protein sequence ID" value="EKD12457.1"/>
    <property type="molecule type" value="Genomic_DNA"/>
</dbReference>
<dbReference type="eggNOG" id="KOG4266">
    <property type="taxonomic scope" value="Eukaryota"/>
</dbReference>
<evidence type="ECO:0000256" key="7">
    <source>
        <dbReference type="PROSITE-ProRule" id="PRU01240"/>
    </source>
</evidence>
<feature type="active site" description="Charge relay system" evidence="6 7">
    <location>
        <position position="571"/>
    </location>
</feature>
<organism evidence="11 12">
    <name type="scientific">Marssonina brunnea f. sp. multigermtubi (strain MB_m1)</name>
    <name type="common">Marssonina leaf spot fungus</name>
    <dbReference type="NCBI Taxonomy" id="1072389"/>
    <lineage>
        <taxon>Eukaryota</taxon>
        <taxon>Fungi</taxon>
        <taxon>Dikarya</taxon>
        <taxon>Ascomycota</taxon>
        <taxon>Pezizomycotina</taxon>
        <taxon>Leotiomycetes</taxon>
        <taxon>Helotiales</taxon>
        <taxon>Drepanopezizaceae</taxon>
        <taxon>Drepanopeziza</taxon>
    </lineage>
</organism>
<dbReference type="PROSITE" id="PS00138">
    <property type="entry name" value="SUBTILASE_SER"/>
    <property type="match status" value="1"/>
</dbReference>
<dbReference type="InterPro" id="IPR023828">
    <property type="entry name" value="Peptidase_S8_Ser-AS"/>
</dbReference>
<dbReference type="OrthoDB" id="10256524at2759"/>
<evidence type="ECO:0000256" key="4">
    <source>
        <dbReference type="ARBA" id="ARBA00022801"/>
    </source>
</evidence>
<dbReference type="InterPro" id="IPR000209">
    <property type="entry name" value="Peptidase_S8/S53_dom"/>
</dbReference>
<dbReference type="InterPro" id="IPR036852">
    <property type="entry name" value="Peptidase_S8/S53_dom_sf"/>
</dbReference>
<dbReference type="GO" id="GO:0004252">
    <property type="term" value="F:serine-type endopeptidase activity"/>
    <property type="evidence" value="ECO:0007669"/>
    <property type="project" value="UniProtKB-UniRule"/>
</dbReference>
<evidence type="ECO:0000256" key="2">
    <source>
        <dbReference type="ARBA" id="ARBA00022670"/>
    </source>
</evidence>
<dbReference type="Pfam" id="PF06280">
    <property type="entry name" value="fn3_5"/>
    <property type="match status" value="1"/>
</dbReference>
<dbReference type="GO" id="GO:0016020">
    <property type="term" value="C:membrane"/>
    <property type="evidence" value="ECO:0007669"/>
    <property type="project" value="InterPro"/>
</dbReference>
<evidence type="ECO:0000313" key="11">
    <source>
        <dbReference type="EMBL" id="EKD12457.1"/>
    </source>
</evidence>
<accession>K1WJQ4</accession>